<sequence length="117" mass="13384">MFQQLPTVSGISRAPAEQRRNGAATPDGWAGRQSRLATWDERWDIWAVSVDEFRRLWEATKGRYVLVRVDETSGEEGFVIYDVPDRSVELVDDDELHVQVIRCMLQAGVSVMDDFPK</sequence>
<evidence type="ECO:0000256" key="1">
    <source>
        <dbReference type="SAM" id="MobiDB-lite"/>
    </source>
</evidence>
<feature type="region of interest" description="Disordered" evidence="1">
    <location>
        <begin position="1"/>
        <end position="31"/>
    </location>
</feature>
<evidence type="ECO:0000313" key="2">
    <source>
        <dbReference type="EMBL" id="GII43490.1"/>
    </source>
</evidence>
<accession>A0A8J3XJS7</accession>
<dbReference type="EMBL" id="BOOP01000061">
    <property type="protein sequence ID" value="GII43490.1"/>
    <property type="molecule type" value="Genomic_DNA"/>
</dbReference>
<comment type="caution">
    <text evidence="2">The sequence shown here is derived from an EMBL/GenBank/DDBJ whole genome shotgun (WGS) entry which is preliminary data.</text>
</comment>
<gene>
    <name evidence="2" type="ORF">Pph01_84930</name>
</gene>
<dbReference type="Proteomes" id="UP000622547">
    <property type="component" value="Unassembled WGS sequence"/>
</dbReference>
<name>A0A8J3XJS7_9ACTN</name>
<dbReference type="AlphaFoldDB" id="A0A8J3XJS7"/>
<reference evidence="2 3" key="1">
    <citation type="submission" date="2021-01" db="EMBL/GenBank/DDBJ databases">
        <title>Whole genome shotgun sequence of Planotetraspora phitsanulokensis NBRC 104273.</title>
        <authorList>
            <person name="Komaki H."/>
            <person name="Tamura T."/>
        </authorList>
    </citation>
    <scope>NUCLEOTIDE SEQUENCE [LARGE SCALE GENOMIC DNA]</scope>
    <source>
        <strain evidence="2 3">NBRC 104273</strain>
    </source>
</reference>
<protein>
    <submittedName>
        <fullName evidence="2">Uncharacterized protein</fullName>
    </submittedName>
</protein>
<organism evidence="2 3">
    <name type="scientific">Planotetraspora phitsanulokensis</name>
    <dbReference type="NCBI Taxonomy" id="575192"/>
    <lineage>
        <taxon>Bacteria</taxon>
        <taxon>Bacillati</taxon>
        <taxon>Actinomycetota</taxon>
        <taxon>Actinomycetes</taxon>
        <taxon>Streptosporangiales</taxon>
        <taxon>Streptosporangiaceae</taxon>
        <taxon>Planotetraspora</taxon>
    </lineage>
</organism>
<keyword evidence="3" id="KW-1185">Reference proteome</keyword>
<evidence type="ECO:0000313" key="3">
    <source>
        <dbReference type="Proteomes" id="UP000622547"/>
    </source>
</evidence>
<proteinExistence type="predicted"/>
<feature type="compositionally biased region" description="Polar residues" evidence="1">
    <location>
        <begin position="1"/>
        <end position="10"/>
    </location>
</feature>